<evidence type="ECO:0000313" key="9">
    <source>
        <dbReference type="EMBL" id="EAQ11459.1"/>
    </source>
</evidence>
<dbReference type="Pfam" id="PF01182">
    <property type="entry name" value="Glucosamine_iso"/>
    <property type="match status" value="1"/>
</dbReference>
<evidence type="ECO:0000259" key="8">
    <source>
        <dbReference type="Pfam" id="PF01182"/>
    </source>
</evidence>
<dbReference type="SUPFAM" id="SSF100950">
    <property type="entry name" value="NagB/RpiA/CoA transferase-like"/>
    <property type="match status" value="1"/>
</dbReference>
<sequence>MTYELKEYPDRELMMMDLADRIASELRGTLAHEDRASLAVPGGTTPGPIFDTLSALHLDWDRVDVMLTDERWVPMGSDRSNTRLLRDRLFRDQAAAAHLIPLYGETATPEDSLDRLSAGVEAALPLSVVLLGMGADMHTASLFPGADRLEEGLSPKAPAVLPMRADGAPEPRMTLTARVLNGAMSKHLVITGAAKREALEKASKTKDVMAAPVKSVLKGMVVHWAE</sequence>
<feature type="domain" description="Glucosamine/galactosamine-6-phosphate isomerase" evidence="8">
    <location>
        <begin position="10"/>
        <end position="220"/>
    </location>
</feature>
<dbReference type="HOGENOM" id="CLU_053947_2_1_5"/>
<evidence type="ECO:0000256" key="5">
    <source>
        <dbReference type="ARBA" id="ARBA00013198"/>
    </source>
</evidence>
<gene>
    <name evidence="7" type="primary">pgl</name>
    <name evidence="9" type="ORF">RB2654_01820</name>
</gene>
<organism evidence="9 10">
    <name type="scientific">Maritimibacter alkaliphilus HTCC2654</name>
    <dbReference type="NCBI Taxonomy" id="314271"/>
    <lineage>
        <taxon>Bacteria</taxon>
        <taxon>Pseudomonadati</taxon>
        <taxon>Pseudomonadota</taxon>
        <taxon>Alphaproteobacteria</taxon>
        <taxon>Rhodobacterales</taxon>
        <taxon>Roseobacteraceae</taxon>
        <taxon>Maritimibacter</taxon>
    </lineage>
</organism>
<keyword evidence="7" id="KW-0378">Hydrolase</keyword>
<dbReference type="Proteomes" id="UP000002931">
    <property type="component" value="Unassembled WGS sequence"/>
</dbReference>
<comment type="similarity">
    <text evidence="4 7">Belongs to the glucosamine/galactosamine-6-phosphate isomerase family. 6-phosphogluconolactonase subfamily.</text>
</comment>
<dbReference type="InterPro" id="IPR037171">
    <property type="entry name" value="NagB/RpiA_transferase-like"/>
</dbReference>
<dbReference type="EMBL" id="AAMT01000015">
    <property type="protein sequence ID" value="EAQ11459.1"/>
    <property type="molecule type" value="Genomic_DNA"/>
</dbReference>
<dbReference type="Gene3D" id="3.40.50.1360">
    <property type="match status" value="1"/>
</dbReference>
<evidence type="ECO:0000256" key="2">
    <source>
        <dbReference type="ARBA" id="ARBA00002681"/>
    </source>
</evidence>
<dbReference type="GO" id="GO:0005975">
    <property type="term" value="P:carbohydrate metabolic process"/>
    <property type="evidence" value="ECO:0007669"/>
    <property type="project" value="UniProtKB-UniRule"/>
</dbReference>
<comment type="catalytic activity">
    <reaction evidence="1 7">
        <text>6-phospho-D-glucono-1,5-lactone + H2O = 6-phospho-D-gluconate + H(+)</text>
        <dbReference type="Rhea" id="RHEA:12556"/>
        <dbReference type="ChEBI" id="CHEBI:15377"/>
        <dbReference type="ChEBI" id="CHEBI:15378"/>
        <dbReference type="ChEBI" id="CHEBI:57955"/>
        <dbReference type="ChEBI" id="CHEBI:58759"/>
        <dbReference type="EC" id="3.1.1.31"/>
    </reaction>
</comment>
<evidence type="ECO:0000256" key="4">
    <source>
        <dbReference type="ARBA" id="ARBA00010662"/>
    </source>
</evidence>
<dbReference type="STRING" id="314271.RB2654_01820"/>
<comment type="caution">
    <text evidence="9">The sequence shown here is derived from an EMBL/GenBank/DDBJ whole genome shotgun (WGS) entry which is preliminary data.</text>
</comment>
<evidence type="ECO:0000256" key="1">
    <source>
        <dbReference type="ARBA" id="ARBA00000832"/>
    </source>
</evidence>
<evidence type="ECO:0000256" key="3">
    <source>
        <dbReference type="ARBA" id="ARBA00004961"/>
    </source>
</evidence>
<evidence type="ECO:0000256" key="7">
    <source>
        <dbReference type="RuleBase" id="RU365095"/>
    </source>
</evidence>
<name>A3VJV3_9RHOB</name>
<protein>
    <recommendedName>
        <fullName evidence="6 7">6-phosphogluconolactonase</fullName>
        <shortName evidence="7">6PGL</shortName>
        <ecNumber evidence="5 7">3.1.1.31</ecNumber>
    </recommendedName>
</protein>
<keyword evidence="10" id="KW-1185">Reference proteome</keyword>
<comment type="pathway">
    <text evidence="3 7">Carbohydrate degradation; pentose phosphate pathway; D-ribulose 5-phosphate from D-glucose 6-phosphate (oxidative stage): step 2/3.</text>
</comment>
<dbReference type="InterPro" id="IPR039104">
    <property type="entry name" value="6PGL"/>
</dbReference>
<dbReference type="NCBIfam" id="TIGR01198">
    <property type="entry name" value="pgl"/>
    <property type="match status" value="1"/>
</dbReference>
<dbReference type="InterPro" id="IPR006148">
    <property type="entry name" value="Glc/Gal-6P_isomerase"/>
</dbReference>
<dbReference type="PANTHER" id="PTHR11054">
    <property type="entry name" value="6-PHOSPHOGLUCONOLACTONASE"/>
    <property type="match status" value="1"/>
</dbReference>
<evidence type="ECO:0000313" key="10">
    <source>
        <dbReference type="Proteomes" id="UP000002931"/>
    </source>
</evidence>
<dbReference type="AlphaFoldDB" id="A3VJV3"/>
<dbReference type="RefSeq" id="WP_008328137.1">
    <property type="nucleotide sequence ID" value="NZ_CH902578.1"/>
</dbReference>
<dbReference type="InterPro" id="IPR005900">
    <property type="entry name" value="6-phosphogluconolactonase_DevB"/>
</dbReference>
<dbReference type="UniPathway" id="UPA00115">
    <property type="reaction ID" value="UER00409"/>
</dbReference>
<dbReference type="PANTHER" id="PTHR11054:SF0">
    <property type="entry name" value="6-PHOSPHOGLUCONOLACTONASE"/>
    <property type="match status" value="1"/>
</dbReference>
<dbReference type="CDD" id="cd01400">
    <property type="entry name" value="6PGL"/>
    <property type="match status" value="1"/>
</dbReference>
<dbReference type="eggNOG" id="COG0363">
    <property type="taxonomic scope" value="Bacteria"/>
</dbReference>
<evidence type="ECO:0000256" key="6">
    <source>
        <dbReference type="ARBA" id="ARBA00020337"/>
    </source>
</evidence>
<dbReference type="OrthoDB" id="9810967at2"/>
<dbReference type="GO" id="GO:0006098">
    <property type="term" value="P:pentose-phosphate shunt"/>
    <property type="evidence" value="ECO:0007669"/>
    <property type="project" value="UniProtKB-UniPathway"/>
</dbReference>
<dbReference type="EC" id="3.1.1.31" evidence="5 7"/>
<reference evidence="9 10" key="1">
    <citation type="journal article" date="2010" name="J. Bacteriol.">
        <title>Genome sequences of Pelagibaca bermudensis HTCC2601T and Maritimibacter alkaliphilus HTCC2654T, the type strains of two marine Roseobacter genera.</title>
        <authorList>
            <person name="Thrash J.C."/>
            <person name="Cho J.C."/>
            <person name="Ferriera S."/>
            <person name="Johnson J."/>
            <person name="Vergin K.L."/>
            <person name="Giovannoni S.J."/>
        </authorList>
    </citation>
    <scope>NUCLEOTIDE SEQUENCE [LARGE SCALE GENOMIC DNA]</scope>
    <source>
        <strain evidence="9 10">HTCC2654</strain>
    </source>
</reference>
<dbReference type="GO" id="GO:0017057">
    <property type="term" value="F:6-phosphogluconolactonase activity"/>
    <property type="evidence" value="ECO:0007669"/>
    <property type="project" value="UniProtKB-UniRule"/>
</dbReference>
<comment type="function">
    <text evidence="2 7">Hydrolysis of 6-phosphogluconolactone to 6-phosphogluconate.</text>
</comment>
<accession>A3VJV3</accession>
<proteinExistence type="inferred from homology"/>